<dbReference type="EMBL" id="UHFN01000007">
    <property type="protein sequence ID" value="SUN61902.1"/>
    <property type="molecule type" value="Genomic_DNA"/>
</dbReference>
<name>A0A380KA22_9STRE</name>
<evidence type="ECO:0000313" key="2">
    <source>
        <dbReference type="Proteomes" id="UP000254924"/>
    </source>
</evidence>
<gene>
    <name evidence="1" type="ORF">NCTC12224_01633</name>
</gene>
<proteinExistence type="predicted"/>
<protein>
    <submittedName>
        <fullName evidence="1">Phage integrase</fullName>
    </submittedName>
</protein>
<evidence type="ECO:0000313" key="1">
    <source>
        <dbReference type="EMBL" id="SUN61902.1"/>
    </source>
</evidence>
<sequence>MYFRTKENAKGKVRYEVIEKYKDPLTGKWRTAVVSFTNTKNTPRARRQAERELKAKVDDLLDQFECCYDNKNFWSTQAKLV</sequence>
<reference evidence="1 2" key="1">
    <citation type="submission" date="2018-06" db="EMBL/GenBank/DDBJ databases">
        <authorList>
            <consortium name="Pathogen Informatics"/>
            <person name="Doyle S."/>
        </authorList>
    </citation>
    <scope>NUCLEOTIDE SEQUENCE [LARGE SCALE GENOMIC DNA]</scope>
    <source>
        <strain evidence="1 2">NCTC12224</strain>
    </source>
</reference>
<dbReference type="Proteomes" id="UP000254924">
    <property type="component" value="Unassembled WGS sequence"/>
</dbReference>
<organism evidence="1 2">
    <name type="scientific">Streptococcus hyointestinalis</name>
    <dbReference type="NCBI Taxonomy" id="1337"/>
    <lineage>
        <taxon>Bacteria</taxon>
        <taxon>Bacillati</taxon>
        <taxon>Bacillota</taxon>
        <taxon>Bacilli</taxon>
        <taxon>Lactobacillales</taxon>
        <taxon>Streptococcaceae</taxon>
        <taxon>Streptococcus</taxon>
    </lineage>
</organism>
<dbReference type="AlphaFoldDB" id="A0A380KA22"/>
<accession>A0A380KA22</accession>
<keyword evidence="2" id="KW-1185">Reference proteome</keyword>